<dbReference type="EMBL" id="QEKH01000027">
    <property type="protein sequence ID" value="PVY38290.1"/>
    <property type="molecule type" value="Genomic_DNA"/>
</dbReference>
<name>A0A2U1APD4_9BACT</name>
<gene>
    <name evidence="4" type="ORF">C8D82_12752</name>
</gene>
<dbReference type="InterPro" id="IPR012902">
    <property type="entry name" value="N_methyl_site"/>
</dbReference>
<accession>A0A2U1APD4</accession>
<dbReference type="GO" id="GO:0015627">
    <property type="term" value="C:type II protein secretion system complex"/>
    <property type="evidence" value="ECO:0007669"/>
    <property type="project" value="InterPro"/>
</dbReference>
<dbReference type="NCBIfam" id="TIGR02532">
    <property type="entry name" value="IV_pilin_GFxxxE"/>
    <property type="match status" value="1"/>
</dbReference>
<dbReference type="SUPFAM" id="SSF54523">
    <property type="entry name" value="Pili subunits"/>
    <property type="match status" value="1"/>
</dbReference>
<comment type="caution">
    <text evidence="4">The sequence shown here is derived from an EMBL/GenBank/DDBJ whole genome shotgun (WGS) entry which is preliminary data.</text>
</comment>
<dbReference type="PANTHER" id="PTHR30093">
    <property type="entry name" value="GENERAL SECRETION PATHWAY PROTEIN G"/>
    <property type="match status" value="1"/>
</dbReference>
<evidence type="ECO:0000313" key="4">
    <source>
        <dbReference type="EMBL" id="PVY38290.1"/>
    </source>
</evidence>
<dbReference type="GeneID" id="78296431"/>
<dbReference type="OrthoDB" id="258730at2"/>
<evidence type="ECO:0000256" key="2">
    <source>
        <dbReference type="SAM" id="Phobius"/>
    </source>
</evidence>
<keyword evidence="2" id="KW-0812">Transmembrane</keyword>
<protein>
    <submittedName>
        <fullName evidence="4">Prepilin-type N-terminal cleavage/methylation domain-containing protein/prepilin-type processing-associated H-X9-DG protein</fullName>
    </submittedName>
</protein>
<evidence type="ECO:0000313" key="5">
    <source>
        <dbReference type="Proteomes" id="UP000245959"/>
    </source>
</evidence>
<feature type="transmembrane region" description="Helical" evidence="2">
    <location>
        <begin position="21"/>
        <end position="42"/>
    </location>
</feature>
<dbReference type="PRINTS" id="PR00813">
    <property type="entry name" value="BCTERIALGSPG"/>
</dbReference>
<dbReference type="InterPro" id="IPR045584">
    <property type="entry name" value="Pilin-like"/>
</dbReference>
<dbReference type="InterPro" id="IPR000983">
    <property type="entry name" value="Bac_GSPG_pilin"/>
</dbReference>
<organism evidence="4 5">
    <name type="scientific">Victivallis vadensis</name>
    <dbReference type="NCBI Taxonomy" id="172901"/>
    <lineage>
        <taxon>Bacteria</taxon>
        <taxon>Pseudomonadati</taxon>
        <taxon>Lentisphaerota</taxon>
        <taxon>Lentisphaeria</taxon>
        <taxon>Victivallales</taxon>
        <taxon>Victivallaceae</taxon>
        <taxon>Victivallis</taxon>
    </lineage>
</organism>
<dbReference type="InterPro" id="IPR011453">
    <property type="entry name" value="DUF1559"/>
</dbReference>
<keyword evidence="2" id="KW-0472">Membrane</keyword>
<dbReference type="RefSeq" id="WP_116885149.1">
    <property type="nucleotide sequence ID" value="NZ_CABMMC010000271.1"/>
</dbReference>
<dbReference type="Proteomes" id="UP000245959">
    <property type="component" value="Unassembled WGS sequence"/>
</dbReference>
<feature type="domain" description="DUF1559" evidence="3">
    <location>
        <begin position="44"/>
        <end position="83"/>
    </location>
</feature>
<dbReference type="AlphaFoldDB" id="A0A2U1APD4"/>
<keyword evidence="5" id="KW-1185">Reference proteome</keyword>
<sequence length="245" mass="27938">MRNRIFYQAVFRYGGIRRFTLIELLVVIAIIAILAAMLLPSLNKARERARSISCINNLKQLGTSLQLYAGDYRDFVPTAWSPDKIMLTEPNGQVTSKKPTFVERLSPYFRQLKVIQCPSDRDEFESLGNNWRTNYTVCWRLGYDSARPVRRLNKCLQPGRAAILIDGQNKTRYTMAFGSNMSRPDNRHSGHWNLLLADGHARTSPQQTWAGVFTLNGKVEPSNAEACAMYNYQYPGVDGDPIWPK</sequence>
<dbReference type="GO" id="GO:0015628">
    <property type="term" value="P:protein secretion by the type II secretion system"/>
    <property type="evidence" value="ECO:0007669"/>
    <property type="project" value="InterPro"/>
</dbReference>
<keyword evidence="1" id="KW-0488">Methylation</keyword>
<dbReference type="Gene3D" id="3.30.700.10">
    <property type="entry name" value="Glycoprotein, Type 4 Pilin"/>
    <property type="match status" value="1"/>
</dbReference>
<evidence type="ECO:0000259" key="3">
    <source>
        <dbReference type="Pfam" id="PF07596"/>
    </source>
</evidence>
<evidence type="ECO:0000256" key="1">
    <source>
        <dbReference type="ARBA" id="ARBA00022481"/>
    </source>
</evidence>
<proteinExistence type="predicted"/>
<dbReference type="Pfam" id="PF07596">
    <property type="entry name" value="SBP_bac_10"/>
    <property type="match status" value="1"/>
</dbReference>
<keyword evidence="2" id="KW-1133">Transmembrane helix</keyword>
<reference evidence="4 5" key="1">
    <citation type="submission" date="2018-04" db="EMBL/GenBank/DDBJ databases">
        <title>Genomic Encyclopedia of Type Strains, Phase IV (KMG-IV): sequencing the most valuable type-strain genomes for metagenomic binning, comparative biology and taxonomic classification.</title>
        <authorList>
            <person name="Goeker M."/>
        </authorList>
    </citation>
    <scope>NUCLEOTIDE SEQUENCE [LARGE SCALE GENOMIC DNA]</scope>
    <source>
        <strain evidence="4 5">DSM 14823</strain>
    </source>
</reference>